<dbReference type="Gene3D" id="1.20.90.10">
    <property type="entry name" value="Phospholipase A2 domain"/>
    <property type="match status" value="1"/>
</dbReference>
<dbReference type="GO" id="GO:0016042">
    <property type="term" value="P:lipid catabolic process"/>
    <property type="evidence" value="ECO:0007669"/>
    <property type="project" value="InterPro"/>
</dbReference>
<dbReference type="SUPFAM" id="SSF48619">
    <property type="entry name" value="Phospholipase A2, PLA2"/>
    <property type="match status" value="1"/>
</dbReference>
<evidence type="ECO:0000256" key="7">
    <source>
        <dbReference type="RuleBase" id="RU361236"/>
    </source>
</evidence>
<dbReference type="GO" id="GO:0006644">
    <property type="term" value="P:phospholipid metabolic process"/>
    <property type="evidence" value="ECO:0007669"/>
    <property type="project" value="InterPro"/>
</dbReference>
<dbReference type="OMA" id="KMVCQCD"/>
<dbReference type="InterPro" id="IPR016090">
    <property type="entry name" value="PLA2-like_dom"/>
</dbReference>
<feature type="binding site" evidence="4">
    <location>
        <position position="56"/>
    </location>
    <ligand>
        <name>Ca(2+)</name>
        <dbReference type="ChEBI" id="CHEBI:29108"/>
    </ligand>
</feature>
<dbReference type="InterPro" id="IPR036444">
    <property type="entry name" value="PLipase_A2_dom_sf"/>
</dbReference>
<proteinExistence type="inferred from homology"/>
<feature type="binding site" evidence="4">
    <location>
        <position position="58"/>
    </location>
    <ligand>
        <name>Ca(2+)</name>
        <dbReference type="ChEBI" id="CHEBI:29108"/>
    </ligand>
</feature>
<name>A0A4W4GER5_ELEEL</name>
<organism evidence="9 10">
    <name type="scientific">Electrophorus electricus</name>
    <name type="common">Electric eel</name>
    <name type="synonym">Gymnotus electricus</name>
    <dbReference type="NCBI Taxonomy" id="8005"/>
    <lineage>
        <taxon>Eukaryota</taxon>
        <taxon>Metazoa</taxon>
        <taxon>Chordata</taxon>
        <taxon>Craniata</taxon>
        <taxon>Vertebrata</taxon>
        <taxon>Euteleostomi</taxon>
        <taxon>Actinopterygii</taxon>
        <taxon>Neopterygii</taxon>
        <taxon>Teleostei</taxon>
        <taxon>Ostariophysi</taxon>
        <taxon>Gymnotiformes</taxon>
        <taxon>Gymnotoidei</taxon>
        <taxon>Gymnotidae</taxon>
        <taxon>Electrophorus</taxon>
    </lineage>
</organism>
<evidence type="ECO:0000313" key="9">
    <source>
        <dbReference type="Ensembl" id="ENSEEEP00000034818.2"/>
    </source>
</evidence>
<dbReference type="PANTHER" id="PTHR11716">
    <property type="entry name" value="PHOSPHOLIPASE A2 FAMILY MEMBER"/>
    <property type="match status" value="1"/>
</dbReference>
<dbReference type="GO" id="GO:0005576">
    <property type="term" value="C:extracellular region"/>
    <property type="evidence" value="ECO:0007669"/>
    <property type="project" value="UniProtKB-SubCell"/>
</dbReference>
<keyword evidence="7" id="KW-0732">Signal</keyword>
<feature type="disulfide bond" evidence="5">
    <location>
        <begin position="57"/>
        <end position="73"/>
    </location>
</feature>
<dbReference type="RefSeq" id="XP_026878347.2">
    <property type="nucleotide sequence ID" value="XM_027022546.2"/>
</dbReference>
<keyword evidence="3 5" id="KW-1015">Disulfide bond</keyword>
<comment type="cofactor">
    <cofactor evidence="4">
        <name>Ca(2+)</name>
        <dbReference type="ChEBI" id="CHEBI:29108"/>
    </cofactor>
    <text evidence="4">Binds 1 Ca(2+) ion per subunit.</text>
</comment>
<dbReference type="InterPro" id="IPR033113">
    <property type="entry name" value="PLA2_histidine"/>
</dbReference>
<dbReference type="CDD" id="cd00125">
    <property type="entry name" value="PLA2c"/>
    <property type="match status" value="1"/>
</dbReference>
<accession>A0A4W4GER5</accession>
<dbReference type="GO" id="GO:0050482">
    <property type="term" value="P:arachidonate secretion"/>
    <property type="evidence" value="ECO:0007669"/>
    <property type="project" value="InterPro"/>
</dbReference>
<dbReference type="GO" id="GO:0005543">
    <property type="term" value="F:phospholipid binding"/>
    <property type="evidence" value="ECO:0007669"/>
    <property type="project" value="TreeGrafter"/>
</dbReference>
<dbReference type="STRING" id="8005.ENSEEEP00000034818"/>
<evidence type="ECO:0000256" key="6">
    <source>
        <dbReference type="RuleBase" id="RU003654"/>
    </source>
</evidence>
<dbReference type="AlphaFoldDB" id="A0A4W4GER5"/>
<comment type="subcellular location">
    <subcellularLocation>
        <location evidence="1 7">Secreted</location>
    </subcellularLocation>
</comment>
<dbReference type="GO" id="GO:0047498">
    <property type="term" value="F:calcium-dependent phospholipase A2 activity"/>
    <property type="evidence" value="ECO:0007669"/>
    <property type="project" value="TreeGrafter"/>
</dbReference>
<evidence type="ECO:0000313" key="10">
    <source>
        <dbReference type="Proteomes" id="UP000314983"/>
    </source>
</evidence>
<evidence type="ECO:0000256" key="4">
    <source>
        <dbReference type="PIRSR" id="PIRSR601211-2"/>
    </source>
</evidence>
<reference evidence="10" key="1">
    <citation type="journal article" date="2014" name="Science">
        <title>Nonhuman genetics. Genomic basis for the convergent evolution of electric organs.</title>
        <authorList>
            <person name="Gallant J.R."/>
            <person name="Traeger L.L."/>
            <person name="Volkening J.D."/>
            <person name="Moffett H."/>
            <person name="Chen P.H."/>
            <person name="Novina C.D."/>
            <person name="Phillips G.N.Jr."/>
            <person name="Anand R."/>
            <person name="Wells G.B."/>
            <person name="Pinch M."/>
            <person name="Guth R."/>
            <person name="Unguez G.A."/>
            <person name="Albert J.S."/>
            <person name="Zakon H.H."/>
            <person name="Samanta M.P."/>
            <person name="Sussman M.R."/>
        </authorList>
    </citation>
    <scope>NUCLEOTIDE SEQUENCE [LARGE SCALE GENOMIC DNA]</scope>
</reference>
<reference evidence="9" key="4">
    <citation type="submission" date="2025-08" db="UniProtKB">
        <authorList>
            <consortium name="Ensembl"/>
        </authorList>
    </citation>
    <scope>IDENTIFICATION</scope>
</reference>
<dbReference type="Proteomes" id="UP000314983">
    <property type="component" value="Chromosome 16"/>
</dbReference>
<dbReference type="GeneID" id="113585184"/>
<comment type="similarity">
    <text evidence="6">Belongs to the phospholipase A2 family.</text>
</comment>
<evidence type="ECO:0000256" key="3">
    <source>
        <dbReference type="ARBA" id="ARBA00023157"/>
    </source>
</evidence>
<dbReference type="KEGG" id="eee:113585184"/>
<evidence type="ECO:0000256" key="2">
    <source>
        <dbReference type="ARBA" id="ARBA00022525"/>
    </source>
</evidence>
<sequence length="175" mass="19268">MTVIYIATLFFLSALSPQFPSLMHSGRDTRSLLELAGVIKCSTGRSAVAYVMYGCYCGIGGQGWPRDKADWCCHKHDCCYSRAENRGCHAKTDKYSWSCSSPTLDCGTPTPDFMLLSLNLSQLPWLLPPPPDVPCCSPPHLLLLLLLNYNYFSIALDGHSHIGWVLDTCTSLGSD</sequence>
<feature type="signal peptide" evidence="7">
    <location>
        <begin position="1"/>
        <end position="17"/>
    </location>
</feature>
<feature type="chain" id="PRO_5044045328" description="Phospholipase A2" evidence="7">
    <location>
        <begin position="18"/>
        <end position="175"/>
    </location>
</feature>
<comment type="catalytic activity">
    <reaction evidence="7">
        <text>a 1,2-diacyl-sn-glycero-3-phosphocholine + H2O = a 1-acyl-sn-glycero-3-phosphocholine + a fatty acid + H(+)</text>
        <dbReference type="Rhea" id="RHEA:15801"/>
        <dbReference type="ChEBI" id="CHEBI:15377"/>
        <dbReference type="ChEBI" id="CHEBI:15378"/>
        <dbReference type="ChEBI" id="CHEBI:28868"/>
        <dbReference type="ChEBI" id="CHEBI:57643"/>
        <dbReference type="ChEBI" id="CHEBI:58168"/>
        <dbReference type="EC" id="3.1.1.4"/>
    </reaction>
</comment>
<keyword evidence="4 7" id="KW-0106">Calcium</keyword>
<dbReference type="Pfam" id="PF00068">
    <property type="entry name" value="Phospholip_A2_1"/>
    <property type="match status" value="1"/>
</dbReference>
<keyword evidence="2 7" id="KW-0964">Secreted</keyword>
<dbReference type="PANTHER" id="PTHR11716:SF4">
    <property type="entry name" value="GROUP 10 SECRETORY PHOSPHOLIPASE A2"/>
    <property type="match status" value="1"/>
</dbReference>
<keyword evidence="10" id="KW-1185">Reference proteome</keyword>
<reference evidence="9" key="5">
    <citation type="submission" date="2025-09" db="UniProtKB">
        <authorList>
            <consortium name="Ensembl"/>
        </authorList>
    </citation>
    <scope>IDENTIFICATION</scope>
</reference>
<dbReference type="Ensembl" id="ENSEEET00000035225.2">
    <property type="protein sequence ID" value="ENSEEEP00000034818.2"/>
    <property type="gene ID" value="ENSEEEG00000016570.2"/>
</dbReference>
<dbReference type="SMART" id="SM00085">
    <property type="entry name" value="PA2c"/>
    <property type="match status" value="1"/>
</dbReference>
<dbReference type="PRINTS" id="PR00389">
    <property type="entry name" value="PHPHLIPASEA2"/>
</dbReference>
<keyword evidence="7" id="KW-0378">Hydrolase</keyword>
<protein>
    <recommendedName>
        <fullName evidence="7">Phospholipase A2</fullName>
        <ecNumber evidence="7">3.1.1.4</ecNumber>
    </recommendedName>
</protein>
<keyword evidence="4" id="KW-0479">Metal-binding</keyword>
<evidence type="ECO:0000259" key="8">
    <source>
        <dbReference type="SMART" id="SM00085"/>
    </source>
</evidence>
<feature type="domain" description="Phospholipase A2-like central" evidence="8">
    <location>
        <begin position="31"/>
        <end position="136"/>
    </location>
</feature>
<reference evidence="10" key="2">
    <citation type="journal article" date="2017" name="Sci. Adv.">
        <title>A tail of two voltages: Proteomic comparison of the three electric organs of the electric eel.</title>
        <authorList>
            <person name="Traeger L.L."/>
            <person name="Sabat G."/>
            <person name="Barrett-Wilt G.A."/>
            <person name="Wells G.B."/>
            <person name="Sussman M.R."/>
        </authorList>
    </citation>
    <scope>NUCLEOTIDE SEQUENCE [LARGE SCALE GENOMIC DNA]</scope>
</reference>
<dbReference type="GO" id="GO:0005509">
    <property type="term" value="F:calcium ion binding"/>
    <property type="evidence" value="ECO:0007669"/>
    <property type="project" value="InterPro"/>
</dbReference>
<evidence type="ECO:0000256" key="5">
    <source>
        <dbReference type="PIRSR" id="PIRSR601211-3"/>
    </source>
</evidence>
<dbReference type="PROSITE" id="PS00118">
    <property type="entry name" value="PA2_HIS"/>
    <property type="match status" value="1"/>
</dbReference>
<feature type="binding site" evidence="4">
    <location>
        <position position="77"/>
    </location>
    <ligand>
        <name>Ca(2+)</name>
        <dbReference type="ChEBI" id="CHEBI:29108"/>
    </ligand>
</feature>
<evidence type="ECO:0000256" key="1">
    <source>
        <dbReference type="ARBA" id="ARBA00004613"/>
    </source>
</evidence>
<dbReference type="InterPro" id="IPR001211">
    <property type="entry name" value="PLA2"/>
</dbReference>
<reference evidence="9" key="3">
    <citation type="submission" date="2020-05" db="EMBL/GenBank/DDBJ databases">
        <title>Electrophorus electricus (electric eel) genome, fEleEle1, primary haplotype.</title>
        <authorList>
            <person name="Myers G."/>
            <person name="Meyer A."/>
            <person name="Fedrigo O."/>
            <person name="Formenti G."/>
            <person name="Rhie A."/>
            <person name="Tracey A."/>
            <person name="Sims Y."/>
            <person name="Jarvis E.D."/>
        </authorList>
    </citation>
    <scope>NUCLEOTIDE SEQUENCE [LARGE SCALE GENOMIC DNA]</scope>
</reference>
<feature type="binding site" evidence="4">
    <location>
        <position position="60"/>
    </location>
    <ligand>
        <name>Ca(2+)</name>
        <dbReference type="ChEBI" id="CHEBI:29108"/>
    </ligand>
</feature>
<dbReference type="GeneTree" id="ENSGT00940000157803"/>
<dbReference type="EC" id="3.1.1.4" evidence="7"/>
<gene>
    <name evidence="9" type="primary">LOC113585184</name>
</gene>
<keyword evidence="7" id="KW-0443">Lipid metabolism</keyword>